<reference evidence="2 4" key="4">
    <citation type="journal article" date="2014" name="BMC Genomics">
        <title>An improved genome release (version Mt4.0) for the model legume Medicago truncatula.</title>
        <authorList>
            <person name="Tang H."/>
            <person name="Krishnakumar V."/>
            <person name="Bidwell S."/>
            <person name="Rosen B."/>
            <person name="Chan A."/>
            <person name="Zhou S."/>
            <person name="Gentzbittel L."/>
            <person name="Childs K.L."/>
            <person name="Yandell M."/>
            <person name="Gundlach H."/>
            <person name="Mayer K.F."/>
            <person name="Schwartz D.C."/>
            <person name="Town C.D."/>
        </authorList>
    </citation>
    <scope>GENOME REANNOTATION</scope>
    <source>
        <strain evidence="3 4">cv. Jemalong A17</strain>
    </source>
</reference>
<reference evidence="1" key="1">
    <citation type="submission" date="2005-04" db="EMBL/GenBank/DDBJ databases">
        <authorList>
            <person name="Town C.D."/>
        </authorList>
    </citation>
    <scope>NUCLEOTIDE SEQUENCE</scope>
</reference>
<reference evidence="2 4" key="3">
    <citation type="journal article" date="2011" name="Nature">
        <title>The Medicago genome provides insight into the evolution of rhizobial symbioses.</title>
        <authorList>
            <person name="Young N.D."/>
            <person name="Debelle F."/>
            <person name="Oldroyd G.E."/>
            <person name="Geurts R."/>
            <person name="Cannon S.B."/>
            <person name="Udvardi M.K."/>
            <person name="Benedito V.A."/>
            <person name="Mayer K.F."/>
            <person name="Gouzy J."/>
            <person name="Schoof H."/>
            <person name="Van de Peer Y."/>
            <person name="Proost S."/>
            <person name="Cook D.R."/>
            <person name="Meyers B.C."/>
            <person name="Spannagl M."/>
            <person name="Cheung F."/>
            <person name="De Mita S."/>
            <person name="Krishnakumar V."/>
            <person name="Gundlach H."/>
            <person name="Zhou S."/>
            <person name="Mudge J."/>
            <person name="Bharti A.K."/>
            <person name="Murray J.D."/>
            <person name="Naoumkina M.A."/>
            <person name="Rosen B."/>
            <person name="Silverstein K.A."/>
            <person name="Tang H."/>
            <person name="Rombauts S."/>
            <person name="Zhao P.X."/>
            <person name="Zhou P."/>
            <person name="Barbe V."/>
            <person name="Bardou P."/>
            <person name="Bechner M."/>
            <person name="Bellec A."/>
            <person name="Berger A."/>
            <person name="Berges H."/>
            <person name="Bidwell S."/>
            <person name="Bisseling T."/>
            <person name="Choisne N."/>
            <person name="Couloux A."/>
            <person name="Denny R."/>
            <person name="Deshpande S."/>
            <person name="Dai X."/>
            <person name="Doyle J.J."/>
            <person name="Dudez A.M."/>
            <person name="Farmer A.D."/>
            <person name="Fouteau S."/>
            <person name="Franken C."/>
            <person name="Gibelin C."/>
            <person name="Gish J."/>
            <person name="Goldstein S."/>
            <person name="Gonzalez A.J."/>
            <person name="Green P.J."/>
            <person name="Hallab A."/>
            <person name="Hartog M."/>
            <person name="Hua A."/>
            <person name="Humphray S.J."/>
            <person name="Jeong D.H."/>
            <person name="Jing Y."/>
            <person name="Jocker A."/>
            <person name="Kenton S.M."/>
            <person name="Kim D.J."/>
            <person name="Klee K."/>
            <person name="Lai H."/>
            <person name="Lang C."/>
            <person name="Lin S."/>
            <person name="Macmil S.L."/>
            <person name="Magdelenat G."/>
            <person name="Matthews L."/>
            <person name="McCorrison J."/>
            <person name="Monaghan E.L."/>
            <person name="Mun J.H."/>
            <person name="Najar F.Z."/>
            <person name="Nicholson C."/>
            <person name="Noirot C."/>
            <person name="O'Bleness M."/>
            <person name="Paule C.R."/>
            <person name="Poulain J."/>
            <person name="Prion F."/>
            <person name="Qin B."/>
            <person name="Qu C."/>
            <person name="Retzel E.F."/>
            <person name="Riddle C."/>
            <person name="Sallet E."/>
            <person name="Samain S."/>
            <person name="Samson N."/>
            <person name="Sanders I."/>
            <person name="Saurat O."/>
            <person name="Scarpelli C."/>
            <person name="Schiex T."/>
            <person name="Segurens B."/>
            <person name="Severin A.J."/>
            <person name="Sherrier D.J."/>
            <person name="Shi R."/>
            <person name="Sims S."/>
            <person name="Singer S.R."/>
            <person name="Sinharoy S."/>
            <person name="Sterck L."/>
            <person name="Viollet A."/>
            <person name="Wang B.B."/>
            <person name="Wang K."/>
            <person name="Wang M."/>
            <person name="Wang X."/>
            <person name="Warfsmann J."/>
            <person name="Weissenbach J."/>
            <person name="White D.D."/>
            <person name="White J.D."/>
            <person name="Wiley G.B."/>
            <person name="Wincker P."/>
            <person name="Xing Y."/>
            <person name="Yang L."/>
            <person name="Yao Z."/>
            <person name="Ying F."/>
            <person name="Zhai J."/>
            <person name="Zhou L."/>
            <person name="Zuber A."/>
            <person name="Denarie J."/>
            <person name="Dixon R.A."/>
            <person name="May G.D."/>
            <person name="Schwartz D.C."/>
            <person name="Rogers J."/>
            <person name="Quetier F."/>
            <person name="Town C.D."/>
            <person name="Roe B.A."/>
        </authorList>
    </citation>
    <scope>NUCLEOTIDE SEQUENCE [LARGE SCALE GENOMIC DNA]</scope>
    <source>
        <strain evidence="2">A17</strain>
        <strain evidence="3 4">cv. Jemalong A17</strain>
    </source>
</reference>
<evidence type="ECO:0000313" key="2">
    <source>
        <dbReference type="EMBL" id="AES63912.1"/>
    </source>
</evidence>
<dbReference type="Proteomes" id="UP000002051">
    <property type="component" value="Chromosome 2"/>
</dbReference>
<evidence type="ECO:0000313" key="1">
    <source>
        <dbReference type="EMBL" id="ABN08730.1"/>
    </source>
</evidence>
<dbReference type="HOGENOM" id="CLU_1838079_0_0_1"/>
<name>A2Q530_MEDTR</name>
<proteinExistence type="predicted"/>
<keyword evidence="4" id="KW-1185">Reference proteome</keyword>
<protein>
    <submittedName>
        <fullName evidence="1 3">Uncharacterized protein</fullName>
    </submittedName>
</protein>
<reference evidence="1" key="2">
    <citation type="submission" date="2007-03" db="EMBL/GenBank/DDBJ databases">
        <authorList>
            <consortium name="The International Medicago Genome Annotation Group"/>
        </authorList>
    </citation>
    <scope>NUCLEOTIDE SEQUENCE</scope>
</reference>
<dbReference type="PaxDb" id="3880-AES63912"/>
<evidence type="ECO:0000313" key="4">
    <source>
        <dbReference type="Proteomes" id="UP000002051"/>
    </source>
</evidence>
<organism evidence="1">
    <name type="scientific">Medicago truncatula</name>
    <name type="common">Barrel medic</name>
    <name type="synonym">Medicago tribuloides</name>
    <dbReference type="NCBI Taxonomy" id="3880"/>
    <lineage>
        <taxon>Eukaryota</taxon>
        <taxon>Viridiplantae</taxon>
        <taxon>Streptophyta</taxon>
        <taxon>Embryophyta</taxon>
        <taxon>Tracheophyta</taxon>
        <taxon>Spermatophyta</taxon>
        <taxon>Magnoliopsida</taxon>
        <taxon>eudicotyledons</taxon>
        <taxon>Gunneridae</taxon>
        <taxon>Pentapetalae</taxon>
        <taxon>rosids</taxon>
        <taxon>fabids</taxon>
        <taxon>Fabales</taxon>
        <taxon>Fabaceae</taxon>
        <taxon>Papilionoideae</taxon>
        <taxon>50 kb inversion clade</taxon>
        <taxon>NPAAA clade</taxon>
        <taxon>Hologalegina</taxon>
        <taxon>IRL clade</taxon>
        <taxon>Trifolieae</taxon>
        <taxon>Medicago</taxon>
    </lineage>
</organism>
<accession>A2Q530</accession>
<dbReference type="EMBL" id="CM001218">
    <property type="protein sequence ID" value="AES63912.1"/>
    <property type="molecule type" value="Genomic_DNA"/>
</dbReference>
<gene>
    <name evidence="2" type="ordered locus">MTR_2g014740</name>
    <name evidence="1" type="ORF">MtrDRAFT_AC158497g38v2</name>
</gene>
<sequence length="140" mass="16242">MVGPLFHNINLYIEKKKSSLHCCIVQVLDALLCEYDKSVQVSRPIVTYWMRAYSNILNSLDSTNQEFMSWRRKYEQVSSRQKTKEGTASSEIAVAVLLKQGWLQQESDLSLHKMSRSGSMALLLEKVRFMTVEIIQENFF</sequence>
<dbReference type="AlphaFoldDB" id="A2Q530"/>
<reference evidence="3" key="5">
    <citation type="submission" date="2015-04" db="UniProtKB">
        <authorList>
            <consortium name="EnsemblPlants"/>
        </authorList>
    </citation>
    <scope>IDENTIFICATION</scope>
    <source>
        <strain evidence="3">cv. Jemalong A17</strain>
    </source>
</reference>
<dbReference type="EMBL" id="AC158497">
    <property type="protein sequence ID" value="ABN08730.1"/>
    <property type="molecule type" value="Genomic_DNA"/>
</dbReference>
<dbReference type="EnsemblPlants" id="AES63912">
    <property type="protein sequence ID" value="AES63912"/>
    <property type="gene ID" value="MTR_2g014740"/>
</dbReference>
<evidence type="ECO:0000313" key="3">
    <source>
        <dbReference type="EnsemblPlants" id="AES63912"/>
    </source>
</evidence>